<evidence type="ECO:0000313" key="3">
    <source>
        <dbReference type="Proteomes" id="UP001355207"/>
    </source>
</evidence>
<dbReference type="AlphaFoldDB" id="A0AAX4JMB7"/>
<proteinExistence type="predicted"/>
<dbReference type="GeneID" id="91092115"/>
<evidence type="ECO:0000313" key="2">
    <source>
        <dbReference type="EMBL" id="WWC86566.1"/>
    </source>
</evidence>
<dbReference type="Proteomes" id="UP001355207">
    <property type="component" value="Chromosome 2"/>
</dbReference>
<dbReference type="RefSeq" id="XP_066073329.1">
    <property type="nucleotide sequence ID" value="XM_066217232.1"/>
</dbReference>
<feature type="signal peptide" evidence="1">
    <location>
        <begin position="1"/>
        <end position="22"/>
    </location>
</feature>
<dbReference type="EMBL" id="CP144099">
    <property type="protein sequence ID" value="WWC86566.1"/>
    <property type="molecule type" value="Genomic_DNA"/>
</dbReference>
<organism evidence="2 3">
    <name type="scientific">Kwoniella dendrophila CBS 6074</name>
    <dbReference type="NCBI Taxonomy" id="1295534"/>
    <lineage>
        <taxon>Eukaryota</taxon>
        <taxon>Fungi</taxon>
        <taxon>Dikarya</taxon>
        <taxon>Basidiomycota</taxon>
        <taxon>Agaricomycotina</taxon>
        <taxon>Tremellomycetes</taxon>
        <taxon>Tremellales</taxon>
        <taxon>Cryptococcaceae</taxon>
        <taxon>Kwoniella</taxon>
    </lineage>
</organism>
<accession>A0AAX4JMB7</accession>
<evidence type="ECO:0000256" key="1">
    <source>
        <dbReference type="SAM" id="SignalP"/>
    </source>
</evidence>
<protein>
    <submittedName>
        <fullName evidence="2">Uncharacterized protein</fullName>
    </submittedName>
</protein>
<keyword evidence="1" id="KW-0732">Signal</keyword>
<feature type="chain" id="PRO_5043646262" evidence="1">
    <location>
        <begin position="23"/>
        <end position="196"/>
    </location>
</feature>
<name>A0AAX4JMB7_9TREE</name>
<sequence>MLRQTLTIQLFYLTLLASSALGAINTNPNFIAKTAQSKASKPKPYPFKQTTRVEILKRQKKKSLRVRRSVPSNVPGPADVSPTTDDSVTYYFFHRGVGAYETDDNPSNDSDWAPPATTTISGSEAAEDAVQSCADFSWDQGYFAFQVYYRRSTDQWTCTSYIFAYKGDQSSSAYFNLKDDDVTLAYGYQQNWDENN</sequence>
<keyword evidence="3" id="KW-1185">Reference proteome</keyword>
<gene>
    <name evidence="2" type="ORF">L201_001443</name>
</gene>
<reference evidence="2 3" key="1">
    <citation type="submission" date="2024-01" db="EMBL/GenBank/DDBJ databases">
        <title>Comparative genomics of Cryptococcus and Kwoniella reveals pathogenesis evolution and contrasting modes of karyotype evolution via chromosome fusion or intercentromeric recombination.</title>
        <authorList>
            <person name="Coelho M.A."/>
            <person name="David-Palma M."/>
            <person name="Shea T."/>
            <person name="Bowers K."/>
            <person name="McGinley-Smith S."/>
            <person name="Mohammad A.W."/>
            <person name="Gnirke A."/>
            <person name="Yurkov A.M."/>
            <person name="Nowrousian M."/>
            <person name="Sun S."/>
            <person name="Cuomo C.A."/>
            <person name="Heitman J."/>
        </authorList>
    </citation>
    <scope>NUCLEOTIDE SEQUENCE [LARGE SCALE GENOMIC DNA]</scope>
    <source>
        <strain evidence="2 3">CBS 6074</strain>
    </source>
</reference>